<keyword evidence="16" id="KW-1185">Reference proteome</keyword>
<reference evidence="15" key="2">
    <citation type="journal article" date="2023" name="Plants (Basel)">
        <title>Annotation of the Turnera subulata (Passifloraceae) Draft Genome Reveals the S-Locus Evolved after the Divergence of Turneroideae from Passifloroideae in a Stepwise Manner.</title>
        <authorList>
            <person name="Henning P.M."/>
            <person name="Roalson E.H."/>
            <person name="Mir W."/>
            <person name="McCubbin A.G."/>
            <person name="Shore J.S."/>
        </authorList>
    </citation>
    <scope>NUCLEOTIDE SEQUENCE</scope>
    <source>
        <strain evidence="15">F60SS</strain>
    </source>
</reference>
<dbReference type="InterPro" id="IPR000719">
    <property type="entry name" value="Prot_kinase_dom"/>
</dbReference>
<feature type="domain" description="LysM" evidence="14">
    <location>
        <begin position="211"/>
        <end position="258"/>
    </location>
</feature>
<dbReference type="Pfam" id="PF23446">
    <property type="entry name" value="LysM1_NFP_LYK"/>
    <property type="match status" value="1"/>
</dbReference>
<gene>
    <name evidence="15" type="ORF">Tsubulata_037364</name>
</gene>
<keyword evidence="4 12" id="KW-0732">Signal</keyword>
<dbReference type="PANTHER" id="PTHR45927">
    <property type="entry name" value="LYSM-DOMAIN RECEPTOR-LIKE KINASE-RELATED"/>
    <property type="match status" value="1"/>
</dbReference>
<evidence type="ECO:0000259" key="13">
    <source>
        <dbReference type="PROSITE" id="PS50011"/>
    </source>
</evidence>
<dbReference type="InterPro" id="IPR018392">
    <property type="entry name" value="LysM"/>
</dbReference>
<dbReference type="Gene3D" id="1.10.510.10">
    <property type="entry name" value="Transferase(Phosphotransferase) domain 1"/>
    <property type="match status" value="1"/>
</dbReference>
<dbReference type="Gene3D" id="3.30.200.20">
    <property type="entry name" value="Phosphorylase Kinase, domain 1"/>
    <property type="match status" value="1"/>
</dbReference>
<evidence type="ECO:0000256" key="4">
    <source>
        <dbReference type="ARBA" id="ARBA00022729"/>
    </source>
</evidence>
<protein>
    <recommendedName>
        <fullName evidence="17">Protein kinase domain-containing protein</fullName>
    </recommendedName>
</protein>
<feature type="compositionally biased region" description="Low complexity" evidence="10">
    <location>
        <begin position="340"/>
        <end position="355"/>
    </location>
</feature>
<feature type="region of interest" description="Disordered" evidence="10">
    <location>
        <begin position="268"/>
        <end position="292"/>
    </location>
</feature>
<feature type="transmembrane region" description="Helical" evidence="11">
    <location>
        <begin position="299"/>
        <end position="322"/>
    </location>
</feature>
<proteinExistence type="predicted"/>
<dbReference type="OrthoDB" id="4062651at2759"/>
<keyword evidence="7 11" id="KW-1133">Transmembrane helix</keyword>
<evidence type="ECO:0000256" key="2">
    <source>
        <dbReference type="ARBA" id="ARBA00022475"/>
    </source>
</evidence>
<dbReference type="InterPro" id="IPR056561">
    <property type="entry name" value="NFP_LYK_LysM1"/>
</dbReference>
<evidence type="ECO:0000256" key="3">
    <source>
        <dbReference type="ARBA" id="ARBA00022692"/>
    </source>
</evidence>
<evidence type="ECO:0000313" key="15">
    <source>
        <dbReference type="EMBL" id="KAJ4836895.1"/>
    </source>
</evidence>
<evidence type="ECO:0000256" key="1">
    <source>
        <dbReference type="ARBA" id="ARBA00004162"/>
    </source>
</evidence>
<evidence type="ECO:0008006" key="17">
    <source>
        <dbReference type="Google" id="ProtNLM"/>
    </source>
</evidence>
<name>A0A9Q0JDS1_9ROSI</name>
<dbReference type="Pfam" id="PF23473">
    <property type="entry name" value="LysM3_LYK4_5"/>
    <property type="match status" value="1"/>
</dbReference>
<keyword evidence="8 11" id="KW-0472">Membrane</keyword>
<evidence type="ECO:0000259" key="14">
    <source>
        <dbReference type="PROSITE" id="PS51782"/>
    </source>
</evidence>
<dbReference type="InterPro" id="IPR056563">
    <property type="entry name" value="LysM3_LYK4_5"/>
</dbReference>
<dbReference type="Proteomes" id="UP001141552">
    <property type="component" value="Unassembled WGS sequence"/>
</dbReference>
<dbReference type="Pfam" id="PF00069">
    <property type="entry name" value="Pkinase"/>
    <property type="match status" value="1"/>
</dbReference>
<keyword evidence="5" id="KW-0547">Nucleotide-binding</keyword>
<comment type="caution">
    <text evidence="15">The sequence shown here is derived from an EMBL/GenBank/DDBJ whole genome shotgun (WGS) entry which is preliminary data.</text>
</comment>
<dbReference type="FunFam" id="1.10.510.10:FF:000468">
    <property type="entry name" value="PTI1-like tyrosine-protein kinase 3"/>
    <property type="match status" value="1"/>
</dbReference>
<feature type="region of interest" description="Disordered" evidence="10">
    <location>
        <begin position="327"/>
        <end position="369"/>
    </location>
</feature>
<evidence type="ECO:0000256" key="5">
    <source>
        <dbReference type="ARBA" id="ARBA00022741"/>
    </source>
</evidence>
<dbReference type="Pfam" id="PF23472">
    <property type="entry name" value="LysM2_CERK1_LYK3_4_5"/>
    <property type="match status" value="1"/>
</dbReference>
<dbReference type="SUPFAM" id="SSF56112">
    <property type="entry name" value="Protein kinase-like (PK-like)"/>
    <property type="match status" value="1"/>
</dbReference>
<comment type="subcellular location">
    <subcellularLocation>
        <location evidence="1">Cell membrane</location>
        <topology evidence="1">Single-pass membrane protein</topology>
    </subcellularLocation>
</comment>
<dbReference type="GO" id="GO:0005524">
    <property type="term" value="F:ATP binding"/>
    <property type="evidence" value="ECO:0007669"/>
    <property type="project" value="UniProtKB-KW"/>
</dbReference>
<feature type="chain" id="PRO_5040407696" description="Protein kinase domain-containing protein" evidence="12">
    <location>
        <begin position="36"/>
        <end position="719"/>
    </location>
</feature>
<evidence type="ECO:0000313" key="16">
    <source>
        <dbReference type="Proteomes" id="UP001141552"/>
    </source>
</evidence>
<keyword evidence="9" id="KW-1015">Disulfide bond</keyword>
<keyword evidence="3 11" id="KW-0812">Transmembrane</keyword>
<dbReference type="GO" id="GO:0005886">
    <property type="term" value="C:plasma membrane"/>
    <property type="evidence" value="ECO:0007669"/>
    <property type="project" value="UniProtKB-SubCell"/>
</dbReference>
<dbReference type="Gene3D" id="3.10.350.10">
    <property type="entry name" value="LysM domain"/>
    <property type="match status" value="1"/>
</dbReference>
<dbReference type="EMBL" id="JAKUCV010003998">
    <property type="protein sequence ID" value="KAJ4836895.1"/>
    <property type="molecule type" value="Genomic_DNA"/>
</dbReference>
<feature type="region of interest" description="Disordered" evidence="10">
    <location>
        <begin position="607"/>
        <end position="626"/>
    </location>
</feature>
<dbReference type="InterPro" id="IPR036779">
    <property type="entry name" value="LysM_dom_sf"/>
</dbReference>
<dbReference type="InterPro" id="IPR056562">
    <property type="entry name" value="LysM2_CERK1_LYK3_4_5"/>
</dbReference>
<evidence type="ECO:0000256" key="9">
    <source>
        <dbReference type="ARBA" id="ARBA00023157"/>
    </source>
</evidence>
<dbReference type="GO" id="GO:0051707">
    <property type="term" value="P:response to other organism"/>
    <property type="evidence" value="ECO:0007669"/>
    <property type="project" value="UniProtKB-ARBA"/>
</dbReference>
<sequence length="719" mass="78049">MMRREERRLWVVLRRMVVVLVLVGIIIPPPPGCRGQQEYVNNHQNDCYNDAFNSSTLGYKCSPPASSTSSSSSCQSYLTFRAIPPYTSPALIAYLLTGGGDPRSASLIASLNNISSDTATIPANSLVVVPLNCSCYGNYYQHNTSYTLKSTTETYFTVANNTYQGLTTCQTLMAQNPWDSRNLSVGLNLEVPLRCACPSPNQTAAGFRYLLTYLVNWGDSVSAIASRFRGAGATEQSIRDANRLSPSALIFPFTPLLVPLTVQPSPDTIGNNIQVPPISPTTTPPPNISTSSSNNHSGVYVGVGVAAAAVLLIVIVVSVFLFKKSRNKKQDHSPPPITPPTSYSTPKSSQATTTTPGGGGDSSTTTSSNSWSLMISSSPHVNAIGSLTLYKFQDLEVATSKFSEANRIKGSVYKGSFNDDAAAVKVIKGDHASSSREINILKMINHSNILRLSGFCLHQGNTYLVYEYAHNGSLWDALHPDQPQPPLGWKQRIQIAYNVADALNYLHNYTSPPYIHNNIKSSHILLDTTFTAKLSNFGQARMLSSESDPDQDGGAAAGLHQLTRHVVGTQGYMAPEYIENGLITPKLDVFAFGVLLLELLSAKEAAPASHRKNKNNTRVGEEEDDDDELPLYALINRVLEGNNVRDKLRAFLDPNLADEYPLELAFSMAQLAKNCTAPDLNARPSISQVFAILSKILSSSLDWDPSDELQHSSSFSGGR</sequence>
<dbReference type="InterPro" id="IPR052611">
    <property type="entry name" value="Plant_RLK_LysM"/>
</dbReference>
<evidence type="ECO:0000256" key="6">
    <source>
        <dbReference type="ARBA" id="ARBA00022840"/>
    </source>
</evidence>
<keyword evidence="2" id="KW-1003">Cell membrane</keyword>
<dbReference type="PROSITE" id="PS50011">
    <property type="entry name" value="PROTEIN_KINASE_DOM"/>
    <property type="match status" value="1"/>
</dbReference>
<evidence type="ECO:0000256" key="7">
    <source>
        <dbReference type="ARBA" id="ARBA00022989"/>
    </source>
</evidence>
<feature type="signal peptide" evidence="12">
    <location>
        <begin position="1"/>
        <end position="35"/>
    </location>
</feature>
<dbReference type="PROSITE" id="PS51782">
    <property type="entry name" value="LYSM"/>
    <property type="match status" value="1"/>
</dbReference>
<evidence type="ECO:0000256" key="8">
    <source>
        <dbReference type="ARBA" id="ARBA00023136"/>
    </source>
</evidence>
<organism evidence="15 16">
    <name type="scientific">Turnera subulata</name>
    <dbReference type="NCBI Taxonomy" id="218843"/>
    <lineage>
        <taxon>Eukaryota</taxon>
        <taxon>Viridiplantae</taxon>
        <taxon>Streptophyta</taxon>
        <taxon>Embryophyta</taxon>
        <taxon>Tracheophyta</taxon>
        <taxon>Spermatophyta</taxon>
        <taxon>Magnoliopsida</taxon>
        <taxon>eudicotyledons</taxon>
        <taxon>Gunneridae</taxon>
        <taxon>Pentapetalae</taxon>
        <taxon>rosids</taxon>
        <taxon>fabids</taxon>
        <taxon>Malpighiales</taxon>
        <taxon>Passifloraceae</taxon>
        <taxon>Turnera</taxon>
    </lineage>
</organism>
<dbReference type="CDD" id="cd00118">
    <property type="entry name" value="LysM"/>
    <property type="match status" value="1"/>
</dbReference>
<reference evidence="15" key="1">
    <citation type="submission" date="2022-02" db="EMBL/GenBank/DDBJ databases">
        <authorList>
            <person name="Henning P.M."/>
            <person name="McCubbin A.G."/>
            <person name="Shore J.S."/>
        </authorList>
    </citation>
    <scope>NUCLEOTIDE SEQUENCE</scope>
    <source>
        <strain evidence="15">F60SS</strain>
        <tissue evidence="15">Leaves</tissue>
    </source>
</reference>
<dbReference type="PANTHER" id="PTHR45927:SF6">
    <property type="entry name" value="PROTEIN LYK5"/>
    <property type="match status" value="1"/>
</dbReference>
<evidence type="ECO:0000256" key="10">
    <source>
        <dbReference type="SAM" id="MobiDB-lite"/>
    </source>
</evidence>
<evidence type="ECO:0000256" key="11">
    <source>
        <dbReference type="SAM" id="Phobius"/>
    </source>
</evidence>
<dbReference type="AlphaFoldDB" id="A0A9Q0JDS1"/>
<dbReference type="GO" id="GO:0004672">
    <property type="term" value="F:protein kinase activity"/>
    <property type="evidence" value="ECO:0007669"/>
    <property type="project" value="InterPro"/>
</dbReference>
<dbReference type="InterPro" id="IPR011009">
    <property type="entry name" value="Kinase-like_dom_sf"/>
</dbReference>
<feature type="compositionally biased region" description="Pro residues" evidence="10">
    <location>
        <begin position="277"/>
        <end position="287"/>
    </location>
</feature>
<feature type="domain" description="Protein kinase" evidence="13">
    <location>
        <begin position="391"/>
        <end position="697"/>
    </location>
</feature>
<keyword evidence="6" id="KW-0067">ATP-binding</keyword>
<evidence type="ECO:0000256" key="12">
    <source>
        <dbReference type="SAM" id="SignalP"/>
    </source>
</evidence>
<accession>A0A9Q0JDS1</accession>